<evidence type="ECO:0000259" key="2">
    <source>
        <dbReference type="Pfam" id="PF18803"/>
    </source>
</evidence>
<dbReference type="Pfam" id="PF18803">
    <property type="entry name" value="CxC2"/>
    <property type="match status" value="1"/>
</dbReference>
<sequence length="1126" mass="127772">MAGVIRNKASKARKASVAFSSTHEEFTVDQFLYQPEAPAFFHDQSVLVSASARRKRTENVPVELPSPMKPVKRARRHSISVIDTATFSLEEDFYQTDFEEVQHDIKKPIRPSDPVLREWALRYRNVFLRTLLWHDGRGSESSEICALCNTEGRAAVYRCDDCCSRRLLYGECCVETHARLPLHSIQEWDSVNFHFSKTTLKSLGLRVQVGHPVPDVCCPHPRPAPDEFVVLHDNGIHQLAIDYCGCVGAEAEYLQLLRSRFFPATTKRPQTCATFSCLDRYNAFSLKPRTNGWDFYDTLERLTDGAGNKPPDRYRMLLRMGREWRHLHLLKRGGVFGYDTNSAKDTAPGALATSCPACPRPGVNLPDNWQDAEPRDRCLYSQFFAMDACFQLKRRMVSSDARDPVLGPGFAFTVDSKPYREYLRKSTNKQEMSTCSGLKALATANTKFSKGYAATGVGMVVCARHEVVQPTSVGDLQKGERYCNMDYIFASMVRHTSEALRKVVSYDIVCQWNRNLFERLAELPNYLKIVLPPQLTRFVVPKLHILGHTLDCKGKYDLNLVPGSGQTDAEGIERAWASAGGLSGSTKMMGPGARSDMLDAYWSFWNWTKVLGLPALLRQRLHTANTELENQIEALDLFTEQQEDLVPAWRQMVLEFEANGSKPNPYVVKTQGMTEAQVRLKLRQAEEAQAAEGRVPLRVRDVGPVGFLEFALAVELQQRRVKAQATLKKSSSTAEEINIGASRQKLNRDQETLRTLQATFTPEALTKLAALELSNSTLAEEVPLFLPSALAASWSKDPVRGLDTFRSQLLAMEREFRCAQMRNALVNVRCHLHLKYKFLLEKELHVWHQAANTRARTTLARNESQLMLFADLYQIAWFAVLQIEGGDESKVGFKRLQREDIRYMSDAEVHSKKLEKTRLREQRQQERVARIQEEEGGWQEDEVEVDAPGAQPDPEEDDEFFMNGSNKTVMSWIWCGTQAGGSEAEMAEAIRIEWCKAWARVRRWDEEVRMVTEETRRVPVSHEHWAAVWKGRATRVPVGSIPEQEAEGMVAYGLKQAAMHLRLAAQARTTAAAPKLGRGRRRVHWVPAPVDLLAVEDEEEVAEDDEREDLEAVEERGDWDGDEEVW</sequence>
<evidence type="ECO:0000256" key="1">
    <source>
        <dbReference type="SAM" id="MobiDB-lite"/>
    </source>
</evidence>
<proteinExistence type="predicted"/>
<feature type="compositionally biased region" description="Acidic residues" evidence="1">
    <location>
        <begin position="934"/>
        <end position="945"/>
    </location>
</feature>
<evidence type="ECO:0000313" key="3">
    <source>
        <dbReference type="EMBL" id="GAT44480.1"/>
    </source>
</evidence>
<feature type="compositionally biased region" description="Acidic residues" evidence="1">
    <location>
        <begin position="1096"/>
        <end position="1112"/>
    </location>
</feature>
<gene>
    <name evidence="3" type="ORF">MCHLO_02100</name>
</gene>
<evidence type="ECO:0000313" key="4">
    <source>
        <dbReference type="Proteomes" id="UP000815677"/>
    </source>
</evidence>
<keyword evidence="4" id="KW-1185">Reference proteome</keyword>
<organism evidence="3 4">
    <name type="scientific">Mycena chlorophos</name>
    <name type="common">Agaric fungus</name>
    <name type="synonym">Agaricus chlorophos</name>
    <dbReference type="NCBI Taxonomy" id="658473"/>
    <lineage>
        <taxon>Eukaryota</taxon>
        <taxon>Fungi</taxon>
        <taxon>Dikarya</taxon>
        <taxon>Basidiomycota</taxon>
        <taxon>Agaricomycotina</taxon>
        <taxon>Agaricomycetes</taxon>
        <taxon>Agaricomycetidae</taxon>
        <taxon>Agaricales</taxon>
        <taxon>Marasmiineae</taxon>
        <taxon>Mycenaceae</taxon>
        <taxon>Mycena</taxon>
    </lineage>
</organism>
<dbReference type="EMBL" id="DF839777">
    <property type="protein sequence ID" value="GAT44480.1"/>
    <property type="molecule type" value="Genomic_DNA"/>
</dbReference>
<dbReference type="InterPro" id="IPR041457">
    <property type="entry name" value="CxC2_KDZ-assoc"/>
</dbReference>
<accession>A0ABQ0KZZ9</accession>
<reference evidence="3" key="1">
    <citation type="submission" date="2014-09" db="EMBL/GenBank/DDBJ databases">
        <title>Genome sequence of the luminous mushroom Mycena chlorophos for searching fungal bioluminescence genes.</title>
        <authorList>
            <person name="Tanaka Y."/>
            <person name="Kasuga D."/>
            <person name="Oba Y."/>
            <person name="Hase S."/>
            <person name="Sato K."/>
            <person name="Oba Y."/>
            <person name="Sakakibara Y."/>
        </authorList>
    </citation>
    <scope>NUCLEOTIDE SEQUENCE</scope>
</reference>
<feature type="domain" description="CxC2-like cysteine cluster KDZ transposase-associated" evidence="2">
    <location>
        <begin position="200"/>
        <end position="307"/>
    </location>
</feature>
<dbReference type="PANTHER" id="PTHR33104">
    <property type="entry name" value="SI:DKEY-29D5.2"/>
    <property type="match status" value="1"/>
</dbReference>
<protein>
    <recommendedName>
        <fullName evidence="2">CxC2-like cysteine cluster KDZ transposase-associated domain-containing protein</fullName>
    </recommendedName>
</protein>
<name>A0ABQ0KZZ9_MYCCL</name>
<dbReference type="InterPro" id="IPR040521">
    <property type="entry name" value="KDZ"/>
</dbReference>
<feature type="region of interest" description="Disordered" evidence="1">
    <location>
        <begin position="1096"/>
        <end position="1126"/>
    </location>
</feature>
<feature type="region of interest" description="Disordered" evidence="1">
    <location>
        <begin position="931"/>
        <end position="954"/>
    </location>
</feature>
<dbReference type="Pfam" id="PF18758">
    <property type="entry name" value="KDZ"/>
    <property type="match status" value="1"/>
</dbReference>
<dbReference type="PANTHER" id="PTHR33104:SF2">
    <property type="entry name" value="CXC3 LIKE CYSTEINE CLUSTER DOMAIN-CONTAINING PROTEIN"/>
    <property type="match status" value="1"/>
</dbReference>
<dbReference type="Proteomes" id="UP000815677">
    <property type="component" value="Unassembled WGS sequence"/>
</dbReference>